<name>A0A084VU50_ANOSI</name>
<accession>A0A084VU50</accession>
<evidence type="ECO:0000313" key="3">
    <source>
        <dbReference type="EnsemblMetazoa" id="ASIC009089-PA"/>
    </source>
</evidence>
<reference evidence="2 4" key="1">
    <citation type="journal article" date="2014" name="BMC Genomics">
        <title>Genome sequence of Anopheles sinensis provides insight into genetics basis of mosquito competence for malaria parasites.</title>
        <authorList>
            <person name="Zhou D."/>
            <person name="Zhang D."/>
            <person name="Ding G."/>
            <person name="Shi L."/>
            <person name="Hou Q."/>
            <person name="Ye Y."/>
            <person name="Xu Y."/>
            <person name="Zhou H."/>
            <person name="Xiong C."/>
            <person name="Li S."/>
            <person name="Yu J."/>
            <person name="Hong S."/>
            <person name="Yu X."/>
            <person name="Zou P."/>
            <person name="Chen C."/>
            <person name="Chang X."/>
            <person name="Wang W."/>
            <person name="Lv Y."/>
            <person name="Sun Y."/>
            <person name="Ma L."/>
            <person name="Shen B."/>
            <person name="Zhu C."/>
        </authorList>
    </citation>
    <scope>NUCLEOTIDE SEQUENCE [LARGE SCALE GENOMIC DNA]</scope>
</reference>
<dbReference type="VEuPathDB" id="VectorBase:ASIC009089"/>
<feature type="compositionally biased region" description="Polar residues" evidence="1">
    <location>
        <begin position="151"/>
        <end position="167"/>
    </location>
</feature>
<dbReference type="Proteomes" id="UP000030765">
    <property type="component" value="Unassembled WGS sequence"/>
</dbReference>
<evidence type="ECO:0000256" key="1">
    <source>
        <dbReference type="SAM" id="MobiDB-lite"/>
    </source>
</evidence>
<evidence type="ECO:0000313" key="2">
    <source>
        <dbReference type="EMBL" id="KFB41494.1"/>
    </source>
</evidence>
<evidence type="ECO:0000313" key="4">
    <source>
        <dbReference type="Proteomes" id="UP000030765"/>
    </source>
</evidence>
<protein>
    <submittedName>
        <fullName evidence="2 3">Uncharacterized protein</fullName>
    </submittedName>
</protein>
<proteinExistence type="predicted"/>
<organism evidence="2">
    <name type="scientific">Anopheles sinensis</name>
    <name type="common">Mosquito</name>
    <dbReference type="NCBI Taxonomy" id="74873"/>
    <lineage>
        <taxon>Eukaryota</taxon>
        <taxon>Metazoa</taxon>
        <taxon>Ecdysozoa</taxon>
        <taxon>Arthropoda</taxon>
        <taxon>Hexapoda</taxon>
        <taxon>Insecta</taxon>
        <taxon>Pterygota</taxon>
        <taxon>Neoptera</taxon>
        <taxon>Endopterygota</taxon>
        <taxon>Diptera</taxon>
        <taxon>Nematocera</taxon>
        <taxon>Culicoidea</taxon>
        <taxon>Culicidae</taxon>
        <taxon>Anophelinae</taxon>
        <taxon>Anopheles</taxon>
    </lineage>
</organism>
<dbReference type="EMBL" id="KE525098">
    <property type="protein sequence ID" value="KFB41494.1"/>
    <property type="molecule type" value="Genomic_DNA"/>
</dbReference>
<dbReference type="EnsemblMetazoa" id="ASIC009089-RA">
    <property type="protein sequence ID" value="ASIC009089-PA"/>
    <property type="gene ID" value="ASIC009089"/>
</dbReference>
<feature type="region of interest" description="Disordered" evidence="1">
    <location>
        <begin position="137"/>
        <end position="194"/>
    </location>
</feature>
<dbReference type="AlphaFoldDB" id="A0A084VU50"/>
<sequence>MAAGGKLMLRNEPWAKDIPSSLNADLMLSERPLPPEGNVFSSADLPVLCKTNQGCNLSLSFYPQPRRHAGSHRLLRTFQPGRSGRAITACLLRRWNRIQHTETSNTPPTNASPCSNSLEFAISSKRYHVTPQELLLHGPRPQHHWPGDKVSPNTRDGFTTDSVSQKSSSDKITPKSEAVTSSMIMDTAGKESYK</sequence>
<gene>
    <name evidence="2" type="ORF">ZHAS_00009089</name>
</gene>
<keyword evidence="4" id="KW-1185">Reference proteome</keyword>
<reference evidence="3" key="2">
    <citation type="submission" date="2020-05" db="UniProtKB">
        <authorList>
            <consortium name="EnsemblMetazoa"/>
        </authorList>
    </citation>
    <scope>IDENTIFICATION</scope>
</reference>
<dbReference type="EMBL" id="ATLV01016635">
    <property type="status" value="NOT_ANNOTATED_CDS"/>
    <property type="molecule type" value="Genomic_DNA"/>
</dbReference>